<dbReference type="InterPro" id="IPR008928">
    <property type="entry name" value="6-hairpin_glycosidase_sf"/>
</dbReference>
<comment type="catalytic activity">
    <reaction evidence="1">
        <text>Hydrolysis of terminal non-reducing alpha-L-rhamnose residues in alpha-L-rhamnosides.</text>
        <dbReference type="EC" id="3.2.1.40"/>
    </reaction>
</comment>
<reference evidence="8" key="1">
    <citation type="submission" date="2020-11" db="EMBL/GenBank/DDBJ databases">
        <title>Sequencing the genomes of 1000 actinobacteria strains.</title>
        <authorList>
            <person name="Klenk H.-P."/>
        </authorList>
    </citation>
    <scope>NUCLEOTIDE SEQUENCE</scope>
    <source>
        <strain evidence="8">DSM 43175</strain>
    </source>
</reference>
<dbReference type="Gene3D" id="1.50.10.10">
    <property type="match status" value="1"/>
</dbReference>
<feature type="domain" description="Alpha-L-rhamnosidase C-terminal" evidence="7">
    <location>
        <begin position="806"/>
        <end position="873"/>
    </location>
</feature>
<protein>
    <recommendedName>
        <fullName evidence="2">alpha-L-rhamnosidase</fullName>
        <ecNumber evidence="2">3.2.1.40</ecNumber>
    </recommendedName>
</protein>
<dbReference type="Pfam" id="PF08531">
    <property type="entry name" value="Bac_rhamnosid_N"/>
    <property type="match status" value="1"/>
</dbReference>
<evidence type="ECO:0000313" key="8">
    <source>
        <dbReference type="EMBL" id="MBG6093910.1"/>
    </source>
</evidence>
<gene>
    <name evidence="8" type="ORF">IW256_008023</name>
</gene>
<name>A0A931DPX0_9ACTN</name>
<evidence type="ECO:0000259" key="5">
    <source>
        <dbReference type="Pfam" id="PF08531"/>
    </source>
</evidence>
<evidence type="ECO:0000259" key="6">
    <source>
        <dbReference type="Pfam" id="PF17389"/>
    </source>
</evidence>
<dbReference type="InterPro" id="IPR035396">
    <property type="entry name" value="Bac_rhamnosid6H"/>
</dbReference>
<evidence type="ECO:0000256" key="3">
    <source>
        <dbReference type="ARBA" id="ARBA00022801"/>
    </source>
</evidence>
<dbReference type="Gene3D" id="2.60.420.10">
    <property type="entry name" value="Maltose phosphorylase, domain 3"/>
    <property type="match status" value="1"/>
</dbReference>
<dbReference type="EMBL" id="JADOUA010000001">
    <property type="protein sequence ID" value="MBG6093910.1"/>
    <property type="molecule type" value="Genomic_DNA"/>
</dbReference>
<dbReference type="InterPro" id="IPR012341">
    <property type="entry name" value="6hp_glycosidase-like_sf"/>
</dbReference>
<dbReference type="InterPro" id="IPR013783">
    <property type="entry name" value="Ig-like_fold"/>
</dbReference>
<evidence type="ECO:0000259" key="4">
    <source>
        <dbReference type="Pfam" id="PF05592"/>
    </source>
</evidence>
<dbReference type="AlphaFoldDB" id="A0A931DPX0"/>
<dbReference type="Gene3D" id="2.60.120.260">
    <property type="entry name" value="Galactose-binding domain-like"/>
    <property type="match status" value="2"/>
</dbReference>
<dbReference type="Pfam" id="PF17389">
    <property type="entry name" value="Bac_rhamnosid6H"/>
    <property type="match status" value="1"/>
</dbReference>
<dbReference type="InterPro" id="IPR035398">
    <property type="entry name" value="Bac_rhamnosid_C"/>
</dbReference>
<feature type="domain" description="Bacterial alpha-L-rhamnosidase N-terminal" evidence="5">
    <location>
        <begin position="176"/>
        <end position="347"/>
    </location>
</feature>
<keyword evidence="3 8" id="KW-0378">Hydrolase</keyword>
<dbReference type="PANTHER" id="PTHR33307">
    <property type="entry name" value="ALPHA-RHAMNOSIDASE (EUROFUNG)"/>
    <property type="match status" value="1"/>
</dbReference>
<evidence type="ECO:0000313" key="9">
    <source>
        <dbReference type="Proteomes" id="UP000614047"/>
    </source>
</evidence>
<evidence type="ECO:0000256" key="2">
    <source>
        <dbReference type="ARBA" id="ARBA00012652"/>
    </source>
</evidence>
<feature type="domain" description="Alpha-L-rhamnosidase six-hairpin glycosidase" evidence="6">
    <location>
        <begin position="463"/>
        <end position="799"/>
    </location>
</feature>
<organism evidence="8 9">
    <name type="scientific">Actinomadura viridis</name>
    <dbReference type="NCBI Taxonomy" id="58110"/>
    <lineage>
        <taxon>Bacteria</taxon>
        <taxon>Bacillati</taxon>
        <taxon>Actinomycetota</taxon>
        <taxon>Actinomycetes</taxon>
        <taxon>Streptosporangiales</taxon>
        <taxon>Thermomonosporaceae</taxon>
        <taxon>Actinomadura</taxon>
    </lineage>
</organism>
<dbReference type="InterPro" id="IPR016007">
    <property type="entry name" value="Alpha_rhamnosid"/>
</dbReference>
<dbReference type="SUPFAM" id="SSF48208">
    <property type="entry name" value="Six-hairpin glycosidases"/>
    <property type="match status" value="1"/>
</dbReference>
<dbReference type="InterPro" id="IPR013737">
    <property type="entry name" value="Bac_rhamnosid_N"/>
</dbReference>
<comment type="caution">
    <text evidence="8">The sequence shown here is derived from an EMBL/GenBank/DDBJ whole genome shotgun (WGS) entry which is preliminary data.</text>
</comment>
<dbReference type="GO" id="GO:0005975">
    <property type="term" value="P:carbohydrate metabolic process"/>
    <property type="evidence" value="ECO:0007669"/>
    <property type="project" value="InterPro"/>
</dbReference>
<dbReference type="Proteomes" id="UP000614047">
    <property type="component" value="Unassembled WGS sequence"/>
</dbReference>
<accession>A0A931DPX0</accession>
<evidence type="ECO:0000259" key="7">
    <source>
        <dbReference type="Pfam" id="PF17390"/>
    </source>
</evidence>
<dbReference type="Pfam" id="PF25788">
    <property type="entry name" value="Ig_Rha78A_N"/>
    <property type="match status" value="1"/>
</dbReference>
<keyword evidence="8" id="KW-0326">Glycosidase</keyword>
<proteinExistence type="predicted"/>
<feature type="domain" description="Alpha-L-rhamnosidase concanavalin-like" evidence="4">
    <location>
        <begin position="357"/>
        <end position="457"/>
    </location>
</feature>
<dbReference type="GO" id="GO:0030596">
    <property type="term" value="F:alpha-L-rhamnosidase activity"/>
    <property type="evidence" value="ECO:0007669"/>
    <property type="project" value="UniProtKB-EC"/>
</dbReference>
<dbReference type="Gene3D" id="2.60.40.10">
    <property type="entry name" value="Immunoglobulins"/>
    <property type="match status" value="1"/>
</dbReference>
<keyword evidence="9" id="KW-1185">Reference proteome</keyword>
<dbReference type="PIRSF" id="PIRSF010631">
    <property type="entry name" value="A-rhamnsds"/>
    <property type="match status" value="1"/>
</dbReference>
<dbReference type="Pfam" id="PF17390">
    <property type="entry name" value="Bac_rhamnosid_C"/>
    <property type="match status" value="1"/>
</dbReference>
<evidence type="ECO:0000256" key="1">
    <source>
        <dbReference type="ARBA" id="ARBA00001445"/>
    </source>
</evidence>
<dbReference type="InterPro" id="IPR008902">
    <property type="entry name" value="Rhamnosid_concanavalin"/>
</dbReference>
<dbReference type="EC" id="3.2.1.40" evidence="2"/>
<sequence>MSGPQSAAAGPGLEPYGLRCDHRVEPLGIGENAPLLSWRLASARRGDAPTSHRVRVLAVRGGDGGEEIPVWDTGRVTDPEAVSVRYAGPALRSRTRYAWRVAVTGADGSVREAGSWFETGVLPGAGDAGWTASWITHDPADIDVVDAPEEGELALVDHGLQPAIRMRRPFTPGAAPVRARLYVTARGLYEMRLNGTRVGDGELAPGWTDYRDRVDYQVHDVTASLRDGENVLAATVADGWWSGFTGFDPRRSGAHYGTFPQLLAELHVEYAGGATEVIGTGPEWRTARGPIRYADLLMGECHDLRRETPGWDRPGFGEDPGAWRAAAVTGDDHDLLTASVAQPVRAVRELAPRAVTRLGERVHLVDFGQNFAGRVRLTVRGLPSGARVTIRHGEALDDGGALYTDNLRTAAATDVLIAGGAAETVFEPRFTYHGFRYAEITGLEEIDPAGVRGVVLHSDTPWAGEFTCSDPGVERLHHAIAWGQRSNFVSVPTDCPQRDERLGWLADAQVFLPTACLNADVAAFFDGWLREVRGAQSPAGCFTNVAPRLAGVADEGAPGWADAGVLVPWHLYTVYGDERVLERSFDSMAAWIDFVHRHNPDLVWRHRVGPHFADWLAPAPTPREVVATAYFARSTDLTARTAEIIGRDEDARRYGALAAHIRKTFTERFVTGGGRIEGDTQTAYLLALAFDLLPEELVPHAVERLVTLVREAGPGVTTGFLGVGLIAPVLDAHGHADLAHALLRRTDPPSWLYPLRHGATTIWERWDGYTEERGFQAAAMNSFNHYALGSVGEWLYRGVAGLDQAPGSVGYRELLVRPRPGRLTSARASYESVRGTVAAGWTLRDGVFTLEVTVPPGASATVHIPTADPGGVREGGRPVAEADGVRIAGAEPGTLRCRVTSGEYRFTADVQ</sequence>
<dbReference type="PANTHER" id="PTHR33307:SF6">
    <property type="entry name" value="ALPHA-RHAMNOSIDASE (EUROFUNG)-RELATED"/>
    <property type="match status" value="1"/>
</dbReference>
<dbReference type="RefSeq" id="WP_197015911.1">
    <property type="nucleotide sequence ID" value="NZ_BAABES010000003.1"/>
</dbReference>
<dbReference type="Pfam" id="PF05592">
    <property type="entry name" value="Bac_rhamnosid"/>
    <property type="match status" value="1"/>
</dbReference>